<dbReference type="AlphaFoldDB" id="A0A418XKE4"/>
<reference evidence="3 4" key="1">
    <citation type="submission" date="2018-09" db="EMBL/GenBank/DDBJ databases">
        <authorList>
            <person name="Zhu H."/>
        </authorList>
    </citation>
    <scope>NUCLEOTIDE SEQUENCE [LARGE SCALE GENOMIC DNA]</scope>
    <source>
        <strain evidence="3 4">K1S02-6</strain>
    </source>
</reference>
<dbReference type="Gene3D" id="1.10.10.10">
    <property type="entry name" value="Winged helix-like DNA-binding domain superfamily/Winged helix DNA-binding domain"/>
    <property type="match status" value="1"/>
</dbReference>
<accession>A0A418XKE4</accession>
<keyword evidence="4" id="KW-1185">Reference proteome</keyword>
<dbReference type="EMBL" id="QYUR01000002">
    <property type="protein sequence ID" value="RJG12927.1"/>
    <property type="molecule type" value="Genomic_DNA"/>
</dbReference>
<protein>
    <recommendedName>
        <fullName evidence="2">FtsK gamma domain-containing protein</fullName>
    </recommendedName>
</protein>
<proteinExistence type="predicted"/>
<feature type="domain" description="FtsK gamma" evidence="2">
    <location>
        <begin position="28"/>
        <end position="93"/>
    </location>
</feature>
<dbReference type="Pfam" id="PF09397">
    <property type="entry name" value="FtsK_gamma"/>
    <property type="match status" value="1"/>
</dbReference>
<dbReference type="Proteomes" id="UP000284021">
    <property type="component" value="Unassembled WGS sequence"/>
</dbReference>
<feature type="region of interest" description="Disordered" evidence="1">
    <location>
        <begin position="1"/>
        <end position="25"/>
    </location>
</feature>
<evidence type="ECO:0000313" key="3">
    <source>
        <dbReference type="EMBL" id="RJG12927.1"/>
    </source>
</evidence>
<sequence>MVPGQQGSRQRTQRLSGRDRSPTSAGFVFSGDELYQKALHAVVTEQRATVGWLQGVLAVTEEQAGVLLDLLEDQGVVGPANDLGGRSVLWATE</sequence>
<evidence type="ECO:0000313" key="4">
    <source>
        <dbReference type="Proteomes" id="UP000284021"/>
    </source>
</evidence>
<evidence type="ECO:0000259" key="2">
    <source>
        <dbReference type="SMART" id="SM00843"/>
    </source>
</evidence>
<gene>
    <name evidence="3" type="ORF">D3879_06520</name>
</gene>
<evidence type="ECO:0000256" key="1">
    <source>
        <dbReference type="SAM" id="MobiDB-lite"/>
    </source>
</evidence>
<organism evidence="3 4">
    <name type="scientific">Pseudomonas cavernicola</name>
    <dbReference type="NCBI Taxonomy" id="2320866"/>
    <lineage>
        <taxon>Bacteria</taxon>
        <taxon>Pseudomonadati</taxon>
        <taxon>Pseudomonadota</taxon>
        <taxon>Gammaproteobacteria</taxon>
        <taxon>Pseudomonadales</taxon>
        <taxon>Pseudomonadaceae</taxon>
        <taxon>Pseudomonas</taxon>
    </lineage>
</organism>
<name>A0A418XKE4_9PSED</name>
<comment type="caution">
    <text evidence="3">The sequence shown here is derived from an EMBL/GenBank/DDBJ whole genome shotgun (WGS) entry which is preliminary data.</text>
</comment>
<dbReference type="InterPro" id="IPR018541">
    <property type="entry name" value="Ftsk_gamma"/>
</dbReference>
<dbReference type="InterPro" id="IPR036388">
    <property type="entry name" value="WH-like_DNA-bd_sf"/>
</dbReference>
<dbReference type="SMART" id="SM00843">
    <property type="entry name" value="Ftsk_gamma"/>
    <property type="match status" value="1"/>
</dbReference>
<feature type="compositionally biased region" description="Polar residues" evidence="1">
    <location>
        <begin position="1"/>
        <end position="15"/>
    </location>
</feature>
<dbReference type="SUPFAM" id="SSF46785">
    <property type="entry name" value="Winged helix' DNA-binding domain"/>
    <property type="match status" value="1"/>
</dbReference>
<dbReference type="InterPro" id="IPR036390">
    <property type="entry name" value="WH_DNA-bd_sf"/>
</dbReference>